<reference evidence="2" key="1">
    <citation type="journal article" date="2023" name="Front. Plant Sci.">
        <title>Chromosomal-level genome assembly of Melastoma candidum provides insights into trichome evolution.</title>
        <authorList>
            <person name="Zhong Y."/>
            <person name="Wu W."/>
            <person name="Sun C."/>
            <person name="Zou P."/>
            <person name="Liu Y."/>
            <person name="Dai S."/>
            <person name="Zhou R."/>
        </authorList>
    </citation>
    <scope>NUCLEOTIDE SEQUENCE [LARGE SCALE GENOMIC DNA]</scope>
</reference>
<accession>A0ACB9RS46</accession>
<evidence type="ECO:0000313" key="1">
    <source>
        <dbReference type="EMBL" id="KAI4381041.1"/>
    </source>
</evidence>
<dbReference type="EMBL" id="CM042882">
    <property type="protein sequence ID" value="KAI4381041.1"/>
    <property type="molecule type" value="Genomic_DNA"/>
</dbReference>
<sequence length="245" mass="26175">MSAGSTPPRFPPIKSRAYSASASPLHTFYHPEAESGSKARKRGLLCTLLLWLTVALVVVILFAALFLAVLFLIYRPRLPAFSVSSLSIKELAVSAASASINSRFGVTVTARNPNSKLRFEYDTPLRVSVVVGGVDVADGKFAGFVHGTKHTTVLRETIRSGGKRQVTGEEVRAVRAGVSKGVATAEVRVDGKVRALFGKLRSPAMVLQVRCKGLKAAVPGSHKSSGVGGSKCEVKFRGKVLRWTV</sequence>
<organism evidence="1 2">
    <name type="scientific">Melastoma candidum</name>
    <dbReference type="NCBI Taxonomy" id="119954"/>
    <lineage>
        <taxon>Eukaryota</taxon>
        <taxon>Viridiplantae</taxon>
        <taxon>Streptophyta</taxon>
        <taxon>Embryophyta</taxon>
        <taxon>Tracheophyta</taxon>
        <taxon>Spermatophyta</taxon>
        <taxon>Magnoliopsida</taxon>
        <taxon>eudicotyledons</taxon>
        <taxon>Gunneridae</taxon>
        <taxon>Pentapetalae</taxon>
        <taxon>rosids</taxon>
        <taxon>malvids</taxon>
        <taxon>Myrtales</taxon>
        <taxon>Melastomataceae</taxon>
        <taxon>Melastomatoideae</taxon>
        <taxon>Melastomateae</taxon>
        <taxon>Melastoma</taxon>
    </lineage>
</organism>
<dbReference type="Proteomes" id="UP001057402">
    <property type="component" value="Chromosome 3"/>
</dbReference>
<comment type="caution">
    <text evidence="1">The sequence shown here is derived from an EMBL/GenBank/DDBJ whole genome shotgun (WGS) entry which is preliminary data.</text>
</comment>
<name>A0ACB9RS46_9MYRT</name>
<proteinExistence type="predicted"/>
<keyword evidence="2" id="KW-1185">Reference proteome</keyword>
<evidence type="ECO:0000313" key="2">
    <source>
        <dbReference type="Proteomes" id="UP001057402"/>
    </source>
</evidence>
<gene>
    <name evidence="1" type="ORF">MLD38_007158</name>
</gene>
<protein>
    <submittedName>
        <fullName evidence="1">Uncharacterized protein</fullName>
    </submittedName>
</protein>